<dbReference type="AlphaFoldDB" id="A0AAU7Z3N2"/>
<name>A0AAU7Z3N2_9BACT</name>
<dbReference type="EMBL" id="CP132938">
    <property type="protein sequence ID" value="XCB23560.1"/>
    <property type="molecule type" value="Genomic_DNA"/>
</dbReference>
<sequence length="58" mass="6279">MRRMATKGPQPTYTEICTNCGVVIPVRDVVNIDAKNNGCPKCGEACKVPGSEKWQLGN</sequence>
<organism evidence="1">
    <name type="scientific">Tunturiibacter gelidiferens</name>
    <dbReference type="NCBI Taxonomy" id="3069689"/>
    <lineage>
        <taxon>Bacteria</taxon>
        <taxon>Pseudomonadati</taxon>
        <taxon>Acidobacteriota</taxon>
        <taxon>Terriglobia</taxon>
        <taxon>Terriglobales</taxon>
        <taxon>Acidobacteriaceae</taxon>
        <taxon>Tunturiibacter</taxon>
    </lineage>
</organism>
<evidence type="ECO:0000313" key="1">
    <source>
        <dbReference type="EMBL" id="XCB23560.1"/>
    </source>
</evidence>
<accession>A0AAU7Z3N2</accession>
<reference evidence="1" key="1">
    <citation type="submission" date="2023-08" db="EMBL/GenBank/DDBJ databases">
        <authorList>
            <person name="Messyasz A."/>
            <person name="Mannisto M.K."/>
            <person name="Kerkhof L.J."/>
            <person name="Haggblom M."/>
        </authorList>
    </citation>
    <scope>NUCLEOTIDE SEQUENCE</scope>
    <source>
        <strain evidence="1">M8UP39</strain>
    </source>
</reference>
<gene>
    <name evidence="1" type="ORF">RBB81_06470</name>
</gene>
<protein>
    <submittedName>
        <fullName evidence="1">Uncharacterized protein</fullName>
    </submittedName>
</protein>
<reference evidence="1" key="2">
    <citation type="journal article" date="2024" name="Environ. Microbiol.">
        <title>Genome analysis and description of Tunturibacter gen. nov. expands the diversity of Terriglobia in tundra soils.</title>
        <authorList>
            <person name="Messyasz A."/>
            <person name="Mannisto M.K."/>
            <person name="Kerkhof L.J."/>
            <person name="Haggblom M.M."/>
        </authorList>
    </citation>
    <scope>NUCLEOTIDE SEQUENCE</scope>
    <source>
        <strain evidence="1">M8UP39</strain>
    </source>
</reference>
<proteinExistence type="predicted"/>
<dbReference type="RefSeq" id="WP_353073120.1">
    <property type="nucleotide sequence ID" value="NZ_CP132938.1"/>
</dbReference>
<dbReference type="KEGG" id="tgi:RBB81_06470"/>